<feature type="domain" description="UPF3" evidence="4">
    <location>
        <begin position="5"/>
        <end position="72"/>
    </location>
</feature>
<dbReference type="PANTHER" id="PTHR13112:SF0">
    <property type="entry name" value="FI21285P1"/>
    <property type="match status" value="1"/>
</dbReference>
<reference evidence="6" key="3">
    <citation type="submission" date="2020-12" db="UniProtKB">
        <authorList>
            <consortium name="EnsemblPlants"/>
        </authorList>
    </citation>
    <scope>IDENTIFICATION</scope>
</reference>
<sequence length="105" mass="11544">MTGDREKDVGEGIIYKDPDYLAFMQQLAKPAEYLPRVEIQLERREAEKAASIVAGTSKDVVVVTPLTDLVRSLRAAKFTSQRSMSSNSELSARSAGVSAIQSYFT</sequence>
<dbReference type="PANTHER" id="PTHR13112">
    <property type="entry name" value="UPF3 REGULATOR OF NONSENSE TRANSCRIPTS-LIKE PROTEIN"/>
    <property type="match status" value="1"/>
</dbReference>
<dbReference type="EnsemblPlants" id="Pp3c5_6330V3.1">
    <property type="protein sequence ID" value="PAC:32953686.CDS.1"/>
    <property type="gene ID" value="Pp3c5_6330"/>
</dbReference>
<feature type="compositionally biased region" description="Polar residues" evidence="3">
    <location>
        <begin position="80"/>
        <end position="91"/>
    </location>
</feature>
<dbReference type="Gramene" id="Pp3c5_6330V3.1">
    <property type="protein sequence ID" value="PAC:32953686.CDS.1"/>
    <property type="gene ID" value="Pp3c5_6330"/>
</dbReference>
<dbReference type="EMBL" id="ABEU02000005">
    <property type="protein sequence ID" value="PNR53650.1"/>
    <property type="molecule type" value="Genomic_DNA"/>
</dbReference>
<name>A0A2K1KIP8_PHYPA</name>
<evidence type="ECO:0000256" key="3">
    <source>
        <dbReference type="SAM" id="MobiDB-lite"/>
    </source>
</evidence>
<dbReference type="GO" id="GO:0000184">
    <property type="term" value="P:nuclear-transcribed mRNA catabolic process, nonsense-mediated decay"/>
    <property type="evidence" value="ECO:0007669"/>
    <property type="project" value="InterPro"/>
</dbReference>
<evidence type="ECO:0000313" key="7">
    <source>
        <dbReference type="Proteomes" id="UP000006727"/>
    </source>
</evidence>
<dbReference type="InParanoid" id="A0A2K1KIP8"/>
<reference evidence="5 7" key="2">
    <citation type="journal article" date="2018" name="Plant J.">
        <title>The Physcomitrella patens chromosome-scale assembly reveals moss genome structure and evolution.</title>
        <authorList>
            <person name="Lang D."/>
            <person name="Ullrich K.K."/>
            <person name="Murat F."/>
            <person name="Fuchs J."/>
            <person name="Jenkins J."/>
            <person name="Haas F.B."/>
            <person name="Piednoel M."/>
            <person name="Gundlach H."/>
            <person name="Van Bel M."/>
            <person name="Meyberg R."/>
            <person name="Vives C."/>
            <person name="Morata J."/>
            <person name="Symeonidi A."/>
            <person name="Hiss M."/>
            <person name="Muchero W."/>
            <person name="Kamisugi Y."/>
            <person name="Saleh O."/>
            <person name="Blanc G."/>
            <person name="Decker E.L."/>
            <person name="van Gessel N."/>
            <person name="Grimwood J."/>
            <person name="Hayes R.D."/>
            <person name="Graham S.W."/>
            <person name="Gunter L.E."/>
            <person name="McDaniel S.F."/>
            <person name="Hoernstein S.N.W."/>
            <person name="Larsson A."/>
            <person name="Li F.W."/>
            <person name="Perroud P.F."/>
            <person name="Phillips J."/>
            <person name="Ranjan P."/>
            <person name="Rokshar D.S."/>
            <person name="Rothfels C.J."/>
            <person name="Schneider L."/>
            <person name="Shu S."/>
            <person name="Stevenson D.W."/>
            <person name="Thummler F."/>
            <person name="Tillich M."/>
            <person name="Villarreal Aguilar J.C."/>
            <person name="Widiez T."/>
            <person name="Wong G.K."/>
            <person name="Wymore A."/>
            <person name="Zhang Y."/>
            <person name="Zimmer A.D."/>
            <person name="Quatrano R.S."/>
            <person name="Mayer K.F.X."/>
            <person name="Goodstein D."/>
            <person name="Casacuberta J.M."/>
            <person name="Vandepoele K."/>
            <person name="Reski R."/>
            <person name="Cuming A.C."/>
            <person name="Tuskan G.A."/>
            <person name="Maumus F."/>
            <person name="Salse J."/>
            <person name="Schmutz J."/>
            <person name="Rensing S.A."/>
        </authorList>
    </citation>
    <scope>NUCLEOTIDE SEQUENCE [LARGE SCALE GENOMIC DNA]</scope>
    <source>
        <strain evidence="6 7">cv. Gransden 2004</strain>
    </source>
</reference>
<evidence type="ECO:0000259" key="4">
    <source>
        <dbReference type="Pfam" id="PF03467"/>
    </source>
</evidence>
<dbReference type="InterPro" id="IPR039722">
    <property type="entry name" value="Upf3"/>
</dbReference>
<comment type="subcellular location">
    <subcellularLocation>
        <location evidence="1">Nucleus</location>
    </subcellularLocation>
</comment>
<gene>
    <name evidence="5" type="ORF">PHYPA_007325</name>
</gene>
<dbReference type="GO" id="GO:0005634">
    <property type="term" value="C:nucleus"/>
    <property type="evidence" value="ECO:0007669"/>
    <property type="project" value="UniProtKB-SubCell"/>
</dbReference>
<proteinExistence type="predicted"/>
<dbReference type="STRING" id="3218.A0A2K1KIP8"/>
<dbReference type="AlphaFoldDB" id="A0A2K1KIP8"/>
<dbReference type="Proteomes" id="UP000006727">
    <property type="component" value="Chromosome 5"/>
</dbReference>
<keyword evidence="2" id="KW-0539">Nucleus</keyword>
<dbReference type="InterPro" id="IPR005120">
    <property type="entry name" value="UPF3_dom"/>
</dbReference>
<evidence type="ECO:0000256" key="2">
    <source>
        <dbReference type="ARBA" id="ARBA00023242"/>
    </source>
</evidence>
<accession>A0A2K1KIP8</accession>
<evidence type="ECO:0000313" key="5">
    <source>
        <dbReference type="EMBL" id="PNR53650.1"/>
    </source>
</evidence>
<organism evidence="5">
    <name type="scientific">Physcomitrium patens</name>
    <name type="common">Spreading-leaved earth moss</name>
    <name type="synonym">Physcomitrella patens</name>
    <dbReference type="NCBI Taxonomy" id="3218"/>
    <lineage>
        <taxon>Eukaryota</taxon>
        <taxon>Viridiplantae</taxon>
        <taxon>Streptophyta</taxon>
        <taxon>Embryophyta</taxon>
        <taxon>Bryophyta</taxon>
        <taxon>Bryophytina</taxon>
        <taxon>Bryopsida</taxon>
        <taxon>Funariidae</taxon>
        <taxon>Funariales</taxon>
        <taxon>Funariaceae</taxon>
        <taxon>Physcomitrium</taxon>
    </lineage>
</organism>
<feature type="region of interest" description="Disordered" evidence="3">
    <location>
        <begin position="80"/>
        <end position="105"/>
    </location>
</feature>
<evidence type="ECO:0000256" key="1">
    <source>
        <dbReference type="ARBA" id="ARBA00004123"/>
    </source>
</evidence>
<dbReference type="Pfam" id="PF03467">
    <property type="entry name" value="Smg4_UPF3"/>
    <property type="match status" value="1"/>
</dbReference>
<keyword evidence="7" id="KW-1185">Reference proteome</keyword>
<protein>
    <recommendedName>
        <fullName evidence="4">UPF3 domain-containing protein</fullName>
    </recommendedName>
</protein>
<reference evidence="5 7" key="1">
    <citation type="journal article" date="2008" name="Science">
        <title>The Physcomitrella genome reveals evolutionary insights into the conquest of land by plants.</title>
        <authorList>
            <person name="Rensing S."/>
            <person name="Lang D."/>
            <person name="Zimmer A."/>
            <person name="Terry A."/>
            <person name="Salamov A."/>
            <person name="Shapiro H."/>
            <person name="Nishiyama T."/>
            <person name="Perroud P.-F."/>
            <person name="Lindquist E."/>
            <person name="Kamisugi Y."/>
            <person name="Tanahashi T."/>
            <person name="Sakakibara K."/>
            <person name="Fujita T."/>
            <person name="Oishi K."/>
            <person name="Shin-I T."/>
            <person name="Kuroki Y."/>
            <person name="Toyoda A."/>
            <person name="Suzuki Y."/>
            <person name="Hashimoto A."/>
            <person name="Yamaguchi K."/>
            <person name="Sugano A."/>
            <person name="Kohara Y."/>
            <person name="Fujiyama A."/>
            <person name="Anterola A."/>
            <person name="Aoki S."/>
            <person name="Ashton N."/>
            <person name="Barbazuk W.B."/>
            <person name="Barker E."/>
            <person name="Bennetzen J."/>
            <person name="Bezanilla M."/>
            <person name="Blankenship R."/>
            <person name="Cho S.H."/>
            <person name="Dutcher S."/>
            <person name="Estelle M."/>
            <person name="Fawcett J.A."/>
            <person name="Gundlach H."/>
            <person name="Hanada K."/>
            <person name="Heyl A."/>
            <person name="Hicks K.A."/>
            <person name="Hugh J."/>
            <person name="Lohr M."/>
            <person name="Mayer K."/>
            <person name="Melkozernov A."/>
            <person name="Murata T."/>
            <person name="Nelson D."/>
            <person name="Pils B."/>
            <person name="Prigge M."/>
            <person name="Reiss B."/>
            <person name="Renner T."/>
            <person name="Rombauts S."/>
            <person name="Rushton P."/>
            <person name="Sanderfoot A."/>
            <person name="Schween G."/>
            <person name="Shiu S.-H."/>
            <person name="Stueber K."/>
            <person name="Theodoulou F.L."/>
            <person name="Tu H."/>
            <person name="Van de Peer Y."/>
            <person name="Verrier P.J."/>
            <person name="Waters E."/>
            <person name="Wood A."/>
            <person name="Yang L."/>
            <person name="Cove D."/>
            <person name="Cuming A."/>
            <person name="Hasebe M."/>
            <person name="Lucas S."/>
            <person name="Mishler D.B."/>
            <person name="Reski R."/>
            <person name="Grigoriev I."/>
            <person name="Quatrano R.S."/>
            <person name="Boore J.L."/>
        </authorList>
    </citation>
    <scope>NUCLEOTIDE SEQUENCE [LARGE SCALE GENOMIC DNA]</scope>
    <source>
        <strain evidence="6 7">cv. Gransden 2004</strain>
    </source>
</reference>
<evidence type="ECO:0000313" key="6">
    <source>
        <dbReference type="EnsemblPlants" id="PAC:32953686.CDS.1"/>
    </source>
</evidence>